<dbReference type="GO" id="GO:0022857">
    <property type="term" value="F:transmembrane transporter activity"/>
    <property type="evidence" value="ECO:0007669"/>
    <property type="project" value="UniProtKB-UniRule"/>
</dbReference>
<evidence type="ECO:0000256" key="4">
    <source>
        <dbReference type="ARBA" id="ARBA00022519"/>
    </source>
</evidence>
<feature type="transmembrane region" description="Helical" evidence="9">
    <location>
        <begin position="27"/>
        <end position="50"/>
    </location>
</feature>
<protein>
    <recommendedName>
        <fullName evidence="9">TRAP transporter small permease protein</fullName>
    </recommendedName>
</protein>
<evidence type="ECO:0000313" key="12">
    <source>
        <dbReference type="Proteomes" id="UP000007730"/>
    </source>
</evidence>
<dbReference type="EMBL" id="CP002826">
    <property type="protein sequence ID" value="AEI07674.1"/>
    <property type="molecule type" value="Genomic_DNA"/>
</dbReference>
<feature type="transmembrane region" description="Helical" evidence="9">
    <location>
        <begin position="70"/>
        <end position="88"/>
    </location>
</feature>
<comment type="subcellular location">
    <subcellularLocation>
        <location evidence="1 9">Cell inner membrane</location>
        <topology evidence="1 9">Multi-pass membrane protein</topology>
    </subcellularLocation>
</comment>
<name>F8BYD9_AFIC5</name>
<feature type="domain" description="Tripartite ATP-independent periplasmic transporters DctQ component" evidence="10">
    <location>
        <begin position="46"/>
        <end position="177"/>
    </location>
</feature>
<keyword evidence="5 9" id="KW-0812">Transmembrane</keyword>
<reference evidence="11 12" key="1">
    <citation type="journal article" date="2011" name="J. Bacteriol.">
        <title>Complete genome sequences of the chemolithoautotrophic Oligotropha carboxidovorans strains OM4 and OM5.</title>
        <authorList>
            <person name="Volland S."/>
            <person name="Rachinger M."/>
            <person name="Strittmatter A."/>
            <person name="Daniel R."/>
            <person name="Gottschalk G."/>
            <person name="Meyer O."/>
        </authorList>
    </citation>
    <scope>NUCLEOTIDE SEQUENCE [LARGE SCALE GENOMIC DNA]</scope>
    <source>
        <strain evidence="12">ATCC 49405 / DSM 1227 / KCTC 32145 / OM5</strain>
    </source>
</reference>
<evidence type="ECO:0000313" key="11">
    <source>
        <dbReference type="EMBL" id="AEI07674.1"/>
    </source>
</evidence>
<dbReference type="Proteomes" id="UP000007730">
    <property type="component" value="Chromosome"/>
</dbReference>
<keyword evidence="7 9" id="KW-0472">Membrane</keyword>
<keyword evidence="2 9" id="KW-0813">Transport</keyword>
<sequence>MKLKEGVRGKRTPHLGDETLMRHVQSIIFLVSRLSGILAGLLLVAMVGHIMVEIILRSFFGSSTYVLDEFVGYGVGAVTFLSLGYTLEHGELIRVNLLLSRLGARGRRFVELGASLTCLAVLTFISWFVFLRVFRHVSRGTVSSTLAEVPMWIPEGAILLGLSLFWIQMFAYFLRAATGSESDVGPLVRNPNAIQYE</sequence>
<evidence type="ECO:0000256" key="7">
    <source>
        <dbReference type="ARBA" id="ARBA00023136"/>
    </source>
</evidence>
<evidence type="ECO:0000256" key="5">
    <source>
        <dbReference type="ARBA" id="ARBA00022692"/>
    </source>
</evidence>
<evidence type="ECO:0000256" key="8">
    <source>
        <dbReference type="ARBA" id="ARBA00038436"/>
    </source>
</evidence>
<proteinExistence type="inferred from homology"/>
<dbReference type="InterPro" id="IPR055348">
    <property type="entry name" value="DctQ"/>
</dbReference>
<dbReference type="GO" id="GO:0005886">
    <property type="term" value="C:plasma membrane"/>
    <property type="evidence" value="ECO:0007669"/>
    <property type="project" value="UniProtKB-SubCell"/>
</dbReference>
<evidence type="ECO:0000256" key="1">
    <source>
        <dbReference type="ARBA" id="ARBA00004429"/>
    </source>
</evidence>
<comment type="similarity">
    <text evidence="8 9">Belongs to the TRAP transporter small permease family.</text>
</comment>
<dbReference type="AlphaFoldDB" id="F8BYD9"/>
<evidence type="ECO:0000256" key="2">
    <source>
        <dbReference type="ARBA" id="ARBA00022448"/>
    </source>
</evidence>
<accession>F8BYD9</accession>
<comment type="function">
    <text evidence="9">Part of the tripartite ATP-independent periplasmic (TRAP) transport system.</text>
</comment>
<dbReference type="InterPro" id="IPR007387">
    <property type="entry name" value="TRAP_DctQ"/>
</dbReference>
<keyword evidence="3" id="KW-1003">Cell membrane</keyword>
<dbReference type="PANTHER" id="PTHR35011">
    <property type="entry name" value="2,3-DIKETO-L-GULONATE TRAP TRANSPORTER SMALL PERMEASE PROTEIN YIAM"/>
    <property type="match status" value="1"/>
</dbReference>
<feature type="transmembrane region" description="Helical" evidence="9">
    <location>
        <begin position="109"/>
        <end position="131"/>
    </location>
</feature>
<dbReference type="KEGG" id="ocg:OCA5_c29870"/>
<evidence type="ECO:0000256" key="6">
    <source>
        <dbReference type="ARBA" id="ARBA00022989"/>
    </source>
</evidence>
<dbReference type="Pfam" id="PF04290">
    <property type="entry name" value="DctQ"/>
    <property type="match status" value="1"/>
</dbReference>
<dbReference type="PANTHER" id="PTHR35011:SF10">
    <property type="entry name" value="TRAP TRANSPORTER SMALL PERMEASE PROTEIN"/>
    <property type="match status" value="1"/>
</dbReference>
<dbReference type="HOGENOM" id="CLU_086356_2_3_5"/>
<dbReference type="RefSeq" id="WP_013913337.1">
    <property type="nucleotide sequence ID" value="NC_011386.1"/>
</dbReference>
<evidence type="ECO:0000256" key="3">
    <source>
        <dbReference type="ARBA" id="ARBA00022475"/>
    </source>
</evidence>
<dbReference type="GO" id="GO:0015740">
    <property type="term" value="P:C4-dicarboxylate transport"/>
    <property type="evidence" value="ECO:0007669"/>
    <property type="project" value="TreeGrafter"/>
</dbReference>
<gene>
    <name evidence="11" type="ordered locus">OCA5_c29870</name>
</gene>
<evidence type="ECO:0000256" key="9">
    <source>
        <dbReference type="RuleBase" id="RU369079"/>
    </source>
</evidence>
<evidence type="ECO:0000259" key="10">
    <source>
        <dbReference type="Pfam" id="PF04290"/>
    </source>
</evidence>
<comment type="subunit">
    <text evidence="9">The complex comprises the extracytoplasmic solute receptor protein and the two transmembrane proteins.</text>
</comment>
<keyword evidence="6 9" id="KW-1133">Transmembrane helix</keyword>
<organism evidence="11 12">
    <name type="scientific">Afipia carboxidovorans (strain ATCC 49405 / DSM 1227 / KCTC 32145 / OM5)</name>
    <name type="common">Oligotropha carboxidovorans</name>
    <dbReference type="NCBI Taxonomy" id="504832"/>
    <lineage>
        <taxon>Bacteria</taxon>
        <taxon>Pseudomonadati</taxon>
        <taxon>Pseudomonadota</taxon>
        <taxon>Alphaproteobacteria</taxon>
        <taxon>Hyphomicrobiales</taxon>
        <taxon>Nitrobacteraceae</taxon>
        <taxon>Afipia</taxon>
    </lineage>
</organism>
<dbReference type="STRING" id="504832.OCA5_c29870"/>
<feature type="transmembrane region" description="Helical" evidence="9">
    <location>
        <begin position="151"/>
        <end position="174"/>
    </location>
</feature>
<keyword evidence="12" id="KW-1185">Reference proteome</keyword>
<keyword evidence="4 9" id="KW-0997">Cell inner membrane</keyword>
<dbReference type="OrthoDB" id="9797534at2"/>